<protein>
    <submittedName>
        <fullName evidence="1">Uncharacterized protein</fullName>
    </submittedName>
</protein>
<accession>A0ABP1MZ08</accession>
<evidence type="ECO:0000313" key="2">
    <source>
        <dbReference type="Proteomes" id="UP001642520"/>
    </source>
</evidence>
<dbReference type="EMBL" id="CAXAJV020001280">
    <property type="protein sequence ID" value="CAL7933007.1"/>
    <property type="molecule type" value="Genomic_DNA"/>
</dbReference>
<comment type="caution">
    <text evidence="1">The sequence shown here is derived from an EMBL/GenBank/DDBJ whole genome shotgun (WGS) entry which is preliminary data.</text>
</comment>
<evidence type="ECO:0000313" key="1">
    <source>
        <dbReference type="EMBL" id="CAL7933007.1"/>
    </source>
</evidence>
<sequence>MDGYIFGISKMYRKTSLSVSYLTVRQWNAIYAVQNAFANLASGIPERDTTCYSHRAVKERFYPYQPMPRSWMNSERRYSVIINVNFLDVDDEKRRLYDVRDAVKKGVTEIKMWFESLETQLEIRVSSNEPHRNITLFKQLNALISKLKQYENMLNTWHSKFQKLVYSALKDLNNCAERIIQLKNIKRNFNSSIATDGIPSCAVKLAKERKAMSNSMQKQLNMASKAEARLRTVKVSIKTEVDSFFQGVIMVNHARYMNLFEVEQLLNGLPEEYDF</sequence>
<keyword evidence="2" id="KW-1185">Reference proteome</keyword>
<organism evidence="1 2">
    <name type="scientific">Xylocopa violacea</name>
    <name type="common">Violet carpenter bee</name>
    <name type="synonym">Apis violacea</name>
    <dbReference type="NCBI Taxonomy" id="135666"/>
    <lineage>
        <taxon>Eukaryota</taxon>
        <taxon>Metazoa</taxon>
        <taxon>Ecdysozoa</taxon>
        <taxon>Arthropoda</taxon>
        <taxon>Hexapoda</taxon>
        <taxon>Insecta</taxon>
        <taxon>Pterygota</taxon>
        <taxon>Neoptera</taxon>
        <taxon>Endopterygota</taxon>
        <taxon>Hymenoptera</taxon>
        <taxon>Apocrita</taxon>
        <taxon>Aculeata</taxon>
        <taxon>Apoidea</taxon>
        <taxon>Anthophila</taxon>
        <taxon>Apidae</taxon>
        <taxon>Xylocopa</taxon>
        <taxon>Xylocopa</taxon>
    </lineage>
</organism>
<proteinExistence type="predicted"/>
<gene>
    <name evidence="1" type="ORF">XYLVIOL_LOCUS247</name>
</gene>
<name>A0ABP1MZ08_XYLVO</name>
<dbReference type="Proteomes" id="UP001642520">
    <property type="component" value="Unassembled WGS sequence"/>
</dbReference>
<reference evidence="1 2" key="1">
    <citation type="submission" date="2024-08" db="EMBL/GenBank/DDBJ databases">
        <authorList>
            <person name="Will J Nash"/>
            <person name="Angela Man"/>
            <person name="Seanna McTaggart"/>
            <person name="Kendall Baker"/>
            <person name="Tom Barker"/>
            <person name="Leah Catchpole"/>
            <person name="Alex Durrant"/>
            <person name="Karim Gharbi"/>
            <person name="Naomi Irish"/>
            <person name="Gemy Kaithakottil"/>
            <person name="Debby Ku"/>
            <person name="Aaliyah Providence"/>
            <person name="Felix Shaw"/>
            <person name="David Swarbreck"/>
            <person name="Chris Watkins"/>
            <person name="Ann M. McCartney"/>
            <person name="Giulio Formenti"/>
            <person name="Alice Mouton"/>
            <person name="Noel Vella"/>
            <person name="Bjorn M von Reumont"/>
            <person name="Adriana Vella"/>
            <person name="Wilfried Haerty"/>
        </authorList>
    </citation>
    <scope>NUCLEOTIDE SEQUENCE [LARGE SCALE GENOMIC DNA]</scope>
</reference>